<dbReference type="Proteomes" id="UP000242501">
    <property type="component" value="Unassembled WGS sequence"/>
</dbReference>
<feature type="domain" description="HTH gntR-type" evidence="4">
    <location>
        <begin position="14"/>
        <end position="84"/>
    </location>
</feature>
<dbReference type="PANTHER" id="PTHR43537">
    <property type="entry name" value="TRANSCRIPTIONAL REGULATOR, GNTR FAMILY"/>
    <property type="match status" value="1"/>
</dbReference>
<dbReference type="Pfam" id="PF00392">
    <property type="entry name" value="GntR"/>
    <property type="match status" value="1"/>
</dbReference>
<reference evidence="6" key="1">
    <citation type="submission" date="2016-09" db="EMBL/GenBank/DDBJ databases">
        <authorList>
            <person name="Varghese N."/>
            <person name="Submissions S."/>
        </authorList>
    </citation>
    <scope>NUCLEOTIDE SEQUENCE [LARGE SCALE GENOMIC DNA]</scope>
    <source>
        <strain evidence="6">ANC 4422</strain>
    </source>
</reference>
<dbReference type="InterPro" id="IPR008920">
    <property type="entry name" value="TF_FadR/GntR_C"/>
</dbReference>
<keyword evidence="3" id="KW-0804">Transcription</keyword>
<dbReference type="RefSeq" id="WP_092746498.1">
    <property type="nucleotide sequence ID" value="NZ_FMYL01000001.1"/>
</dbReference>
<dbReference type="InterPro" id="IPR000524">
    <property type="entry name" value="Tscrpt_reg_HTH_GntR"/>
</dbReference>
<sequence>MIKHAVIFSKLGQATRAEQVVARLSNAIVTGLLEANECLPNESELAKLLGVSHITVREALNTLRNQNLIYTIRGRNGGSFVSDISQQQRQLRDPLTQLSSDYIADLGEIYAAIMVRSIKLAVHRSTLKDINKIKDCLNILKQCTTAELKAQADIRLFLTIAANSQSARLSNTVLELQSEWAPLIAILYVNPKIYKNIVEMYDETLTALQDADENKATQSVDQVIMYLTERLLEIKNNV</sequence>
<keyword evidence="6" id="KW-1185">Reference proteome</keyword>
<protein>
    <submittedName>
        <fullName evidence="5">DNA-binding transcriptional regulator, FadR family</fullName>
    </submittedName>
</protein>
<dbReference type="PANTHER" id="PTHR43537:SF5">
    <property type="entry name" value="UXU OPERON TRANSCRIPTIONAL REGULATOR"/>
    <property type="match status" value="1"/>
</dbReference>
<dbReference type="PRINTS" id="PR00035">
    <property type="entry name" value="HTHGNTR"/>
</dbReference>
<evidence type="ECO:0000313" key="5">
    <source>
        <dbReference type="EMBL" id="SDB81914.1"/>
    </source>
</evidence>
<dbReference type="OrthoDB" id="9784718at2"/>
<dbReference type="STRING" id="1219383.SAMN05421733_101234"/>
<dbReference type="GO" id="GO:0003700">
    <property type="term" value="F:DNA-binding transcription factor activity"/>
    <property type="evidence" value="ECO:0007669"/>
    <property type="project" value="InterPro"/>
</dbReference>
<dbReference type="SMART" id="SM00345">
    <property type="entry name" value="HTH_GNTR"/>
    <property type="match status" value="1"/>
</dbReference>
<dbReference type="AlphaFoldDB" id="A0A1G6GIZ7"/>
<evidence type="ECO:0000256" key="3">
    <source>
        <dbReference type="ARBA" id="ARBA00023163"/>
    </source>
</evidence>
<organism evidence="5 6">
    <name type="scientific">Acinetobacter boissieri</name>
    <dbReference type="NCBI Taxonomy" id="1219383"/>
    <lineage>
        <taxon>Bacteria</taxon>
        <taxon>Pseudomonadati</taxon>
        <taxon>Pseudomonadota</taxon>
        <taxon>Gammaproteobacteria</taxon>
        <taxon>Moraxellales</taxon>
        <taxon>Moraxellaceae</taxon>
        <taxon>Acinetobacter</taxon>
    </lineage>
</organism>
<dbReference type="InterPro" id="IPR036388">
    <property type="entry name" value="WH-like_DNA-bd_sf"/>
</dbReference>
<dbReference type="CDD" id="cd07377">
    <property type="entry name" value="WHTH_GntR"/>
    <property type="match status" value="1"/>
</dbReference>
<dbReference type="GO" id="GO:0003677">
    <property type="term" value="F:DNA binding"/>
    <property type="evidence" value="ECO:0007669"/>
    <property type="project" value="UniProtKB-KW"/>
</dbReference>
<dbReference type="InterPro" id="IPR011711">
    <property type="entry name" value="GntR_C"/>
</dbReference>
<evidence type="ECO:0000259" key="4">
    <source>
        <dbReference type="PROSITE" id="PS50949"/>
    </source>
</evidence>
<dbReference type="Gene3D" id="1.20.120.530">
    <property type="entry name" value="GntR ligand-binding domain-like"/>
    <property type="match status" value="1"/>
</dbReference>
<proteinExistence type="predicted"/>
<dbReference type="EMBL" id="FMYL01000001">
    <property type="protein sequence ID" value="SDB81914.1"/>
    <property type="molecule type" value="Genomic_DNA"/>
</dbReference>
<gene>
    <name evidence="5" type="ORF">SAMN05421733_101234</name>
</gene>
<evidence type="ECO:0000313" key="6">
    <source>
        <dbReference type="Proteomes" id="UP000242501"/>
    </source>
</evidence>
<evidence type="ECO:0000256" key="1">
    <source>
        <dbReference type="ARBA" id="ARBA00023015"/>
    </source>
</evidence>
<keyword evidence="1" id="KW-0805">Transcription regulation</keyword>
<name>A0A1G6GIZ7_9GAMM</name>
<dbReference type="SUPFAM" id="SSF46785">
    <property type="entry name" value="Winged helix' DNA-binding domain"/>
    <property type="match status" value="1"/>
</dbReference>
<dbReference type="Gene3D" id="1.10.10.10">
    <property type="entry name" value="Winged helix-like DNA-binding domain superfamily/Winged helix DNA-binding domain"/>
    <property type="match status" value="1"/>
</dbReference>
<dbReference type="PROSITE" id="PS50949">
    <property type="entry name" value="HTH_GNTR"/>
    <property type="match status" value="1"/>
</dbReference>
<dbReference type="InterPro" id="IPR036390">
    <property type="entry name" value="WH_DNA-bd_sf"/>
</dbReference>
<evidence type="ECO:0000256" key="2">
    <source>
        <dbReference type="ARBA" id="ARBA00023125"/>
    </source>
</evidence>
<accession>A0A1G6GIZ7</accession>
<keyword evidence="2 5" id="KW-0238">DNA-binding</keyword>
<dbReference type="SUPFAM" id="SSF48008">
    <property type="entry name" value="GntR ligand-binding domain-like"/>
    <property type="match status" value="1"/>
</dbReference>
<dbReference type="Pfam" id="PF07729">
    <property type="entry name" value="FCD"/>
    <property type="match status" value="1"/>
</dbReference>